<comment type="pathway">
    <text evidence="3">Cell wall biogenesis; peptidoglycan biosynthesis.</text>
</comment>
<dbReference type="Pfam" id="PF07943">
    <property type="entry name" value="PBP5_C"/>
    <property type="match status" value="1"/>
</dbReference>
<dbReference type="PRINTS" id="PR00725">
    <property type="entry name" value="DADACBPTASE1"/>
</dbReference>
<evidence type="ECO:0000256" key="1">
    <source>
        <dbReference type="ARBA" id="ARBA00003217"/>
    </source>
</evidence>
<comment type="subcellular location">
    <subcellularLocation>
        <location evidence="2">Cell inner membrane</location>
        <topology evidence="2">Peripheral membrane protein</topology>
    </subcellularLocation>
</comment>
<evidence type="ECO:0000256" key="2">
    <source>
        <dbReference type="ARBA" id="ARBA00004417"/>
    </source>
</evidence>
<dbReference type="GO" id="GO:0009252">
    <property type="term" value="P:peptidoglycan biosynthetic process"/>
    <property type="evidence" value="ECO:0007669"/>
    <property type="project" value="UniProtKB-UniPathway"/>
</dbReference>
<comment type="similarity">
    <text evidence="4 20">Belongs to the peptidase S11 family.</text>
</comment>
<feature type="transmembrane region" description="Helical" evidence="21">
    <location>
        <begin position="20"/>
        <end position="41"/>
    </location>
</feature>
<proteinExistence type="inferred from homology"/>
<dbReference type="InterPro" id="IPR018044">
    <property type="entry name" value="Peptidase_S11"/>
</dbReference>
<feature type="active site" description="Acyl-ester intermediate" evidence="18">
    <location>
        <position position="87"/>
    </location>
</feature>
<dbReference type="InterPro" id="IPR012907">
    <property type="entry name" value="Peptidase_S11_C"/>
</dbReference>
<feature type="active site" description="Proton acceptor" evidence="18">
    <location>
        <position position="90"/>
    </location>
</feature>
<dbReference type="InterPro" id="IPR015956">
    <property type="entry name" value="Peniciliin-bd_prot_C_sf"/>
</dbReference>
<dbReference type="eggNOG" id="COG1686">
    <property type="taxonomic scope" value="Bacteria"/>
</dbReference>
<dbReference type="Gene3D" id="2.60.410.10">
    <property type="entry name" value="D-Ala-D-Ala carboxypeptidase, C-terminal domain"/>
    <property type="match status" value="1"/>
</dbReference>
<keyword evidence="9" id="KW-0645">Protease</keyword>
<evidence type="ECO:0000256" key="19">
    <source>
        <dbReference type="PIRSR" id="PIRSR618044-2"/>
    </source>
</evidence>
<evidence type="ECO:0000256" key="16">
    <source>
        <dbReference type="ARBA" id="ARBA00034000"/>
    </source>
</evidence>
<evidence type="ECO:0000259" key="22">
    <source>
        <dbReference type="SMART" id="SM00936"/>
    </source>
</evidence>
<dbReference type="OrthoDB" id="9795979at2"/>
<keyword evidence="13" id="KW-0573">Peptidoglycan synthesis</keyword>
<evidence type="ECO:0000256" key="20">
    <source>
        <dbReference type="RuleBase" id="RU004016"/>
    </source>
</evidence>
<evidence type="ECO:0000256" key="3">
    <source>
        <dbReference type="ARBA" id="ARBA00004752"/>
    </source>
</evidence>
<dbReference type="GO" id="GO:0071555">
    <property type="term" value="P:cell wall organization"/>
    <property type="evidence" value="ECO:0007669"/>
    <property type="project" value="UniProtKB-KW"/>
</dbReference>
<dbReference type="InterPro" id="IPR037167">
    <property type="entry name" value="Peptidase_S11_C_sf"/>
</dbReference>
<name>H6Q5E0_WIGGL</name>
<dbReference type="InterPro" id="IPR001967">
    <property type="entry name" value="Peptidase_S11_N"/>
</dbReference>
<evidence type="ECO:0000256" key="15">
    <source>
        <dbReference type="ARBA" id="ARBA00023316"/>
    </source>
</evidence>
<feature type="domain" description="Peptidase S11 D-Ala-D-Ala carboxypeptidase A C-terminal" evidence="22">
    <location>
        <begin position="306"/>
        <end position="397"/>
    </location>
</feature>
<keyword evidence="14 21" id="KW-0472">Membrane</keyword>
<dbReference type="Pfam" id="PF00768">
    <property type="entry name" value="Peptidase_S11"/>
    <property type="match status" value="1"/>
</dbReference>
<reference evidence="23 24" key="1">
    <citation type="journal article" date="2012" name="MBio">
        <title>Insight into the transmission biology and species-specific functional capabilities of tsetse (Diptera: glossinidae) obligate symbiont wigglesworthia.</title>
        <authorList>
            <person name="Rio R.V."/>
            <person name="Symula R.E."/>
            <person name="Wang J."/>
            <person name="Lohs C."/>
            <person name="Wu Y.N."/>
            <person name="Snyder A.K."/>
            <person name="Bjornson R.D."/>
            <person name="Oshima K."/>
            <person name="Biehl B.S."/>
            <person name="Perna N.T."/>
            <person name="Hattori M."/>
            <person name="Aksoy S."/>
        </authorList>
    </citation>
    <scope>NUCLEOTIDE SEQUENCE [LARGE SCALE GENOMIC DNA]</scope>
    <source>
        <strain evidence="23">WGM</strain>
    </source>
</reference>
<dbReference type="GO" id="GO:0008360">
    <property type="term" value="P:regulation of cell shape"/>
    <property type="evidence" value="ECO:0007669"/>
    <property type="project" value="UniProtKB-KW"/>
</dbReference>
<feature type="active site" evidence="18">
    <location>
        <position position="153"/>
    </location>
</feature>
<dbReference type="Gene3D" id="3.40.710.10">
    <property type="entry name" value="DD-peptidase/beta-lactamase superfamily"/>
    <property type="match status" value="1"/>
</dbReference>
<keyword evidence="12" id="KW-0133">Cell shape</keyword>
<evidence type="ECO:0000256" key="5">
    <source>
        <dbReference type="ARBA" id="ARBA00012448"/>
    </source>
</evidence>
<dbReference type="HOGENOM" id="CLU_027070_8_1_6"/>
<keyword evidence="21" id="KW-0812">Transmembrane</keyword>
<comment type="function">
    <text evidence="1">Removes C-terminal D-alanyl residues from sugar-peptide cell wall precursors.</text>
</comment>
<dbReference type="PANTHER" id="PTHR21581">
    <property type="entry name" value="D-ALANYL-D-ALANINE CARBOXYPEPTIDASE"/>
    <property type="match status" value="1"/>
</dbReference>
<protein>
    <recommendedName>
        <fullName evidence="5">serine-type D-Ala-D-Ala carboxypeptidase</fullName>
        <ecNumber evidence="5">3.4.16.4</ecNumber>
    </recommendedName>
</protein>
<feature type="binding site" evidence="19">
    <location>
        <position position="256"/>
    </location>
    <ligand>
        <name>substrate</name>
    </ligand>
</feature>
<evidence type="ECO:0000256" key="11">
    <source>
        <dbReference type="ARBA" id="ARBA00022801"/>
    </source>
</evidence>
<dbReference type="GO" id="GO:0005886">
    <property type="term" value="C:plasma membrane"/>
    <property type="evidence" value="ECO:0007669"/>
    <property type="project" value="UniProtKB-SubCell"/>
</dbReference>
<dbReference type="FunFam" id="3.40.710.10:FF:000001">
    <property type="entry name" value="D-alanyl-D-alanine serine-type carboxypeptidase"/>
    <property type="match status" value="1"/>
</dbReference>
<dbReference type="PANTHER" id="PTHR21581:SF27">
    <property type="entry name" value="D-ALANYL-D-ALANINE CARBOXYPEPTIDASE DACA"/>
    <property type="match status" value="1"/>
</dbReference>
<comment type="pathway">
    <text evidence="17">Glycan biosynthesis.</text>
</comment>
<dbReference type="SUPFAM" id="SSF69189">
    <property type="entry name" value="Penicillin-binding protein associated domain"/>
    <property type="match status" value="1"/>
</dbReference>
<keyword evidence="11" id="KW-0378">Hydrolase</keyword>
<evidence type="ECO:0000256" key="4">
    <source>
        <dbReference type="ARBA" id="ARBA00007164"/>
    </source>
</evidence>
<dbReference type="SMART" id="SM00936">
    <property type="entry name" value="PBP5_C"/>
    <property type="match status" value="1"/>
</dbReference>
<dbReference type="EC" id="3.4.16.4" evidence="5"/>
<evidence type="ECO:0000256" key="6">
    <source>
        <dbReference type="ARBA" id="ARBA00022475"/>
    </source>
</evidence>
<dbReference type="InterPro" id="IPR012338">
    <property type="entry name" value="Beta-lactam/transpept-like"/>
</dbReference>
<evidence type="ECO:0000256" key="18">
    <source>
        <dbReference type="PIRSR" id="PIRSR618044-1"/>
    </source>
</evidence>
<keyword evidence="7" id="KW-0997">Cell inner membrane</keyword>
<evidence type="ECO:0000256" key="14">
    <source>
        <dbReference type="ARBA" id="ARBA00023136"/>
    </source>
</evidence>
<gene>
    <name evidence="23" type="primary">dacA</name>
    <name evidence="23" type="synonym">pfv</name>
    <name evidence="23" type="ORF">WIGMOR_0609</name>
</gene>
<keyword evidence="8 23" id="KW-0121">Carboxypeptidase</keyword>
<dbReference type="GO" id="GO:0006508">
    <property type="term" value="P:proteolysis"/>
    <property type="evidence" value="ECO:0007669"/>
    <property type="project" value="UniProtKB-KW"/>
</dbReference>
<dbReference type="GO" id="GO:0008658">
    <property type="term" value="F:penicillin binding"/>
    <property type="evidence" value="ECO:0007669"/>
    <property type="project" value="UniProtKB-ARBA"/>
</dbReference>
<evidence type="ECO:0000256" key="8">
    <source>
        <dbReference type="ARBA" id="ARBA00022645"/>
    </source>
</evidence>
<keyword evidence="15" id="KW-0961">Cell wall biogenesis/degradation</keyword>
<comment type="catalytic activity">
    <reaction evidence="16">
        <text>Preferential cleavage: (Ac)2-L-Lys-D-Ala-|-D-Ala. Also transpeptidation of peptidyl-alanyl moieties that are N-acyl substituents of D-alanine.</text>
        <dbReference type="EC" id="3.4.16.4"/>
    </reaction>
</comment>
<evidence type="ECO:0000256" key="7">
    <source>
        <dbReference type="ARBA" id="ARBA00022519"/>
    </source>
</evidence>
<evidence type="ECO:0000256" key="9">
    <source>
        <dbReference type="ARBA" id="ARBA00022670"/>
    </source>
</evidence>
<evidence type="ECO:0000313" key="23">
    <source>
        <dbReference type="EMBL" id="AFA41423.1"/>
    </source>
</evidence>
<dbReference type="Proteomes" id="UP000009061">
    <property type="component" value="Chromosome"/>
</dbReference>
<organism evidence="23 24">
    <name type="scientific">Wigglesworthia glossinidia endosymbiont of Glossina morsitans morsitans</name>
    <name type="common">Yale colony</name>
    <dbReference type="NCBI Taxonomy" id="1142511"/>
    <lineage>
        <taxon>Bacteria</taxon>
        <taxon>Pseudomonadati</taxon>
        <taxon>Pseudomonadota</taxon>
        <taxon>Gammaproteobacteria</taxon>
        <taxon>Enterobacterales</taxon>
        <taxon>Erwiniaceae</taxon>
        <taxon>Wigglesworthia</taxon>
    </lineage>
</organism>
<dbReference type="EMBL" id="CP003315">
    <property type="protein sequence ID" value="AFA41423.1"/>
    <property type="molecule type" value="Genomic_DNA"/>
</dbReference>
<evidence type="ECO:0000256" key="13">
    <source>
        <dbReference type="ARBA" id="ARBA00022984"/>
    </source>
</evidence>
<dbReference type="KEGG" id="wgl:WIGMOR_0609"/>
<sequence length="416" mass="47599">MIIFFKKNYKNFLYYTKYIFIKFLNMHLFIIKNFIFIFLLLRQSYAEYMYTELRPPKINAASYILIDYNSGQVLSELNADMQRAPASLTKMMTSYIVGKLINSGQINPNDLVTITKDSWMLGNPELKGSSLMFLRPGDHVSISELTRGIILQSGNDACVAIANYISGDQRSFVELMNNYAHQLNLKNTFFKNVHGLDTSGQFSSARDIALISIALIRDVSHEYIKYKEKEFTYNHIRQINRNNLLWDKNLHVDGIKTGHTKLAGYNLAASAVNNNMRLISVLLGSNTAHERDRGSKSLLQWGFRSFNTILSLKSEEIFLKKSVFFGNVDKVNLGVKKNVYLTIPKGKDKDIVIEYTLDSSVLKAPLKKYQKVGKIIFKLNNSIITEVPLVTLEEVHSGNALHYIIDYIKLNIQKFI</sequence>
<keyword evidence="24" id="KW-1185">Reference proteome</keyword>
<evidence type="ECO:0000313" key="24">
    <source>
        <dbReference type="Proteomes" id="UP000009061"/>
    </source>
</evidence>
<accession>H6Q5E0</accession>
<dbReference type="UniPathway" id="UPA00219"/>
<dbReference type="GO" id="GO:0009002">
    <property type="term" value="F:serine-type D-Ala-D-Ala carboxypeptidase activity"/>
    <property type="evidence" value="ECO:0007669"/>
    <property type="project" value="UniProtKB-EC"/>
</dbReference>
<dbReference type="AlphaFoldDB" id="H6Q5E0"/>
<dbReference type="SUPFAM" id="SSF56601">
    <property type="entry name" value="beta-lactamase/transpeptidase-like"/>
    <property type="match status" value="1"/>
</dbReference>
<keyword evidence="10" id="KW-0732">Signal</keyword>
<evidence type="ECO:0000256" key="17">
    <source>
        <dbReference type="ARBA" id="ARBA00060592"/>
    </source>
</evidence>
<dbReference type="STRING" id="1142511.WIGMOR_0609"/>
<keyword evidence="21" id="KW-1133">Transmembrane helix</keyword>
<evidence type="ECO:0000256" key="21">
    <source>
        <dbReference type="SAM" id="Phobius"/>
    </source>
</evidence>
<evidence type="ECO:0000256" key="10">
    <source>
        <dbReference type="ARBA" id="ARBA00022729"/>
    </source>
</evidence>
<evidence type="ECO:0000256" key="12">
    <source>
        <dbReference type="ARBA" id="ARBA00022960"/>
    </source>
</evidence>
<keyword evidence="6" id="KW-1003">Cell membrane</keyword>